<evidence type="ECO:0000313" key="2">
    <source>
        <dbReference type="Proteomes" id="UP001160499"/>
    </source>
</evidence>
<evidence type="ECO:0000313" key="1">
    <source>
        <dbReference type="EMBL" id="MDH6217078.1"/>
    </source>
</evidence>
<dbReference type="Proteomes" id="UP001160499">
    <property type="component" value="Unassembled WGS sequence"/>
</dbReference>
<organism evidence="1 2">
    <name type="scientific">Streptomyces pseudovenezuelae</name>
    <dbReference type="NCBI Taxonomy" id="67350"/>
    <lineage>
        <taxon>Bacteria</taxon>
        <taxon>Bacillati</taxon>
        <taxon>Actinomycetota</taxon>
        <taxon>Actinomycetes</taxon>
        <taxon>Kitasatosporales</taxon>
        <taxon>Streptomycetaceae</taxon>
        <taxon>Streptomyces</taxon>
        <taxon>Streptomyces aurantiacus group</taxon>
    </lineage>
</organism>
<proteinExistence type="predicted"/>
<gene>
    <name evidence="1" type="ORF">M2283_004396</name>
</gene>
<sequence length="57" mass="6530">MASRKARSKRPERRFIVEGVRRESPDIRKLSKALLAVVLAERQHQAEDEASEARDSV</sequence>
<dbReference type="RefSeq" id="WP_280878009.1">
    <property type="nucleotide sequence ID" value="NZ_JARXVH010000006.1"/>
</dbReference>
<protein>
    <recommendedName>
        <fullName evidence="3">Transposase</fullName>
    </recommendedName>
</protein>
<name>A0ABT6LLE0_9ACTN</name>
<comment type="caution">
    <text evidence="1">The sequence shown here is derived from an EMBL/GenBank/DDBJ whole genome shotgun (WGS) entry which is preliminary data.</text>
</comment>
<evidence type="ECO:0008006" key="3">
    <source>
        <dbReference type="Google" id="ProtNLM"/>
    </source>
</evidence>
<reference evidence="1 2" key="1">
    <citation type="submission" date="2023-04" db="EMBL/GenBank/DDBJ databases">
        <title>Forest soil microbial communities from Buena Vista Peninsula, Colon Province, Panama.</title>
        <authorList>
            <person name="Bouskill N."/>
        </authorList>
    </citation>
    <scope>NUCLEOTIDE SEQUENCE [LARGE SCALE GENOMIC DNA]</scope>
    <source>
        <strain evidence="1 2">GGS1</strain>
    </source>
</reference>
<accession>A0ABT6LLE0</accession>
<keyword evidence="2" id="KW-1185">Reference proteome</keyword>
<dbReference type="EMBL" id="JARXVH010000006">
    <property type="protein sequence ID" value="MDH6217078.1"/>
    <property type="molecule type" value="Genomic_DNA"/>
</dbReference>